<dbReference type="Gene3D" id="1.25.40.10">
    <property type="entry name" value="Tetratricopeptide repeat domain"/>
    <property type="match status" value="1"/>
</dbReference>
<evidence type="ECO:0000256" key="4">
    <source>
        <dbReference type="ARBA" id="ARBA00023237"/>
    </source>
</evidence>
<keyword evidence="1" id="KW-0732">Signal</keyword>
<accession>A0A381P6Y1</accession>
<dbReference type="SUPFAM" id="SSF48452">
    <property type="entry name" value="TPR-like"/>
    <property type="match status" value="1"/>
</dbReference>
<evidence type="ECO:0000313" key="7">
    <source>
        <dbReference type="EMBL" id="SUZ62157.1"/>
    </source>
</evidence>
<evidence type="ECO:0000256" key="2">
    <source>
        <dbReference type="ARBA" id="ARBA00023136"/>
    </source>
</evidence>
<dbReference type="EMBL" id="UINC01000851">
    <property type="protein sequence ID" value="SUZ62157.1"/>
    <property type="molecule type" value="Genomic_DNA"/>
</dbReference>
<dbReference type="PROSITE" id="PS51257">
    <property type="entry name" value="PROKAR_LIPOPROTEIN"/>
    <property type="match status" value="1"/>
</dbReference>
<dbReference type="InterPro" id="IPR011990">
    <property type="entry name" value="TPR-like_helical_dom_sf"/>
</dbReference>
<organism evidence="7">
    <name type="scientific">marine metagenome</name>
    <dbReference type="NCBI Taxonomy" id="408172"/>
    <lineage>
        <taxon>unclassified sequences</taxon>
        <taxon>metagenomes</taxon>
        <taxon>ecological metagenomes</taxon>
    </lineage>
</organism>
<keyword evidence="5" id="KW-0449">Lipoprotein</keyword>
<proteinExistence type="inferred from homology"/>
<dbReference type="InterPro" id="IPR039565">
    <property type="entry name" value="BamD-like"/>
</dbReference>
<keyword evidence="2" id="KW-0472">Membrane</keyword>
<name>A0A381P6Y1_9ZZZZ</name>
<evidence type="ECO:0000256" key="5">
    <source>
        <dbReference type="ARBA" id="ARBA00023288"/>
    </source>
</evidence>
<evidence type="ECO:0000259" key="6">
    <source>
        <dbReference type="Pfam" id="PF13525"/>
    </source>
</evidence>
<evidence type="ECO:0000256" key="1">
    <source>
        <dbReference type="ARBA" id="ARBA00022729"/>
    </source>
</evidence>
<dbReference type="GO" id="GO:1990063">
    <property type="term" value="C:Bam protein complex"/>
    <property type="evidence" value="ECO:0007669"/>
    <property type="project" value="TreeGrafter"/>
</dbReference>
<evidence type="ECO:0000256" key="3">
    <source>
        <dbReference type="ARBA" id="ARBA00023139"/>
    </source>
</evidence>
<dbReference type="PANTHER" id="PTHR37423">
    <property type="entry name" value="SOLUBLE LYTIC MUREIN TRANSGLYCOSYLASE-RELATED"/>
    <property type="match status" value="1"/>
</dbReference>
<dbReference type="CDD" id="cd15830">
    <property type="entry name" value="BamD"/>
    <property type="match status" value="1"/>
</dbReference>
<dbReference type="InterPro" id="IPR017689">
    <property type="entry name" value="BamD"/>
</dbReference>
<protein>
    <recommendedName>
        <fullName evidence="6">Outer membrane lipoprotein BamD-like domain-containing protein</fullName>
    </recommendedName>
</protein>
<dbReference type="Pfam" id="PF13525">
    <property type="entry name" value="YfiO"/>
    <property type="match status" value="1"/>
</dbReference>
<sequence>MLKHHNIYSLNKIIKRSSLLLFCSFFLIVSCSNNEEQPDERFLEKELYDASQTRLKNGNFTNAIASLETLERRFPFGRYAEQAQAELIYAYYRNFEFEAARSAAERFINLHPRHPHTSYAYYLRGLAAFTDDSGLFSRYFTSDLSKRDIEPAQQSFEDLGEFLARYPDSPYVPHAKQRMIYLKNILAQHEIYVANFYMERKAYIAAVGRARYVLEHMPNTPQVPEALSILVNAYGLLDYQDLREKNFEILKTSYPNFDSDELIGPKRSWVSRLSFGLLGDEEIPPPLKEN</sequence>
<dbReference type="AlphaFoldDB" id="A0A381P6Y1"/>
<dbReference type="GO" id="GO:0051205">
    <property type="term" value="P:protein insertion into membrane"/>
    <property type="evidence" value="ECO:0007669"/>
    <property type="project" value="TreeGrafter"/>
</dbReference>
<gene>
    <name evidence="7" type="ORF">METZ01_LOCUS15011</name>
</gene>
<keyword evidence="4" id="KW-0998">Cell outer membrane</keyword>
<reference evidence="7" key="1">
    <citation type="submission" date="2018-05" db="EMBL/GenBank/DDBJ databases">
        <authorList>
            <person name="Lanie J.A."/>
            <person name="Ng W.-L."/>
            <person name="Kazmierczak K.M."/>
            <person name="Andrzejewski T.M."/>
            <person name="Davidsen T.M."/>
            <person name="Wayne K.J."/>
            <person name="Tettelin H."/>
            <person name="Glass J.I."/>
            <person name="Rusch D."/>
            <person name="Podicherti R."/>
            <person name="Tsui H.-C.T."/>
            <person name="Winkler M.E."/>
        </authorList>
    </citation>
    <scope>NUCLEOTIDE SEQUENCE</scope>
</reference>
<keyword evidence="3" id="KW-0564">Palmitate</keyword>
<dbReference type="NCBIfam" id="TIGR03302">
    <property type="entry name" value="OM_YfiO"/>
    <property type="match status" value="1"/>
</dbReference>
<feature type="domain" description="Outer membrane lipoprotein BamD-like" evidence="6">
    <location>
        <begin position="44"/>
        <end position="245"/>
    </location>
</feature>
<dbReference type="PANTHER" id="PTHR37423:SF1">
    <property type="entry name" value="OUTER MEMBRANE PROTEIN ASSEMBLY FACTOR BAMD"/>
    <property type="match status" value="1"/>
</dbReference>
<dbReference type="HAMAP" id="MF_00922">
    <property type="entry name" value="OM_assembly_BamD"/>
    <property type="match status" value="1"/>
</dbReference>